<feature type="region of interest" description="Disordered" evidence="1">
    <location>
        <begin position="265"/>
        <end position="288"/>
    </location>
</feature>
<dbReference type="RefSeq" id="WP_131347151.1">
    <property type="nucleotide sequence ID" value="NZ_SJJZ01000005.1"/>
</dbReference>
<dbReference type="Proteomes" id="UP000292346">
    <property type="component" value="Unassembled WGS sequence"/>
</dbReference>
<protein>
    <submittedName>
        <fullName evidence="2">Uncharacterized protein</fullName>
    </submittedName>
</protein>
<name>A0A4R0H063_9ACTN</name>
<proteinExistence type="predicted"/>
<evidence type="ECO:0000256" key="1">
    <source>
        <dbReference type="SAM" id="MobiDB-lite"/>
    </source>
</evidence>
<evidence type="ECO:0000313" key="2">
    <source>
        <dbReference type="EMBL" id="TCC02973.1"/>
    </source>
</evidence>
<evidence type="ECO:0000313" key="3">
    <source>
        <dbReference type="Proteomes" id="UP000292346"/>
    </source>
</evidence>
<dbReference type="AlphaFoldDB" id="A0A4R0H063"/>
<organism evidence="2 3">
    <name type="scientific">Kribbella soli</name>
    <dbReference type="NCBI Taxonomy" id="1124743"/>
    <lineage>
        <taxon>Bacteria</taxon>
        <taxon>Bacillati</taxon>
        <taxon>Actinomycetota</taxon>
        <taxon>Actinomycetes</taxon>
        <taxon>Propionibacteriales</taxon>
        <taxon>Kribbellaceae</taxon>
        <taxon>Kribbella</taxon>
    </lineage>
</organism>
<reference evidence="2 3" key="1">
    <citation type="submission" date="2019-02" db="EMBL/GenBank/DDBJ databases">
        <title>Kribbella capetownensis sp. nov. and Kribbella speibonae sp. nov., isolated from soil.</title>
        <authorList>
            <person name="Curtis S.M."/>
            <person name="Norton I."/>
            <person name="Everest G.J."/>
            <person name="Meyers P.R."/>
        </authorList>
    </citation>
    <scope>NUCLEOTIDE SEQUENCE [LARGE SCALE GENOMIC DNA]</scope>
    <source>
        <strain evidence="2 3">KCTC 29219</strain>
    </source>
</reference>
<keyword evidence="3" id="KW-1185">Reference proteome</keyword>
<gene>
    <name evidence="2" type="ORF">E0H45_38905</name>
</gene>
<dbReference type="OrthoDB" id="3812246at2"/>
<comment type="caution">
    <text evidence="2">The sequence shown here is derived from an EMBL/GenBank/DDBJ whole genome shotgun (WGS) entry which is preliminary data.</text>
</comment>
<sequence length="288" mass="30971">MLLVLAGCVQKDSISFGPVEISVDEAGSVEVFVGPSFATPMGDFKVGAAITVIDRQPDDHWYVVVRHTQQSVVTDTVYRLSSASGLRIESGGQLVEEFARHRALIVVPPGKANTIRISPIGDGEYSVRDAGAVAMPAGLAGSWSGSLRGGNRNVWTNKTNEYWPRTQVRLRLFGGEVGQPVGEFSYPAWNCSGVVVLANVGTKFRPLTGEDGKPVVGIRLKHVVLESGRTQRCGGFVKAGQGDPDQGWLLLRTVAGGKLRMDTSLEWTPEATQDEPDAKRPISTTLAR</sequence>
<dbReference type="EMBL" id="SJJZ01000005">
    <property type="protein sequence ID" value="TCC02973.1"/>
    <property type="molecule type" value="Genomic_DNA"/>
</dbReference>
<accession>A0A4R0H063</accession>